<keyword evidence="3" id="KW-0732">Signal</keyword>
<sequence>MNIKTLSGTLALSTLLTLTAAAPPAEAAGLLKPVNSTLPELSIREHHVNVALEHSYAVTTVEQVFHNPSAQALEAIYSFPVPEHAAVGEFTYWINGQPVTGEVVKKQQARQIYEQEKNAGREAALVEKDSYKTFDISVTPVQPNSDVRIKLVYIQPAQLDSGVGRYVYPLEDGGVDVQKNSFWSRNEVVDEKFSFEMRLASGYPVDSIRLPQHAQAAIQQISPNQWQINMASQSGVLSHTGPTDDQPDAAELQSQQPSTGQFNTAGVVPAASLDKDIVVYWRHSQNLPGSLDLISYKASAATPGTFMMTLTPGDDLGALQGGRDWVFVLDVSGSMQGKYTTLVEGVRQGLAKLQPDDRFKIVLFNNSATDFSHGFQPATAAVITPLLNQLQQYQPGNGTDLYSGLTQGLKGLDADRSTAMILVTDGVANLGVTEKKRFLDLMENADIRLFTFVMGNSANRPLLNGMTEVSNGFAISVSNADDIVGQLMLATSKMTHQALRDVELKIDGGRVTDLTPEQINSVYRGEQLTVLGHYRKPGPVQISLTGKVGGQLRSYTTEITLPQQSLLHPELERIWAFASIENMQAKMDYLGADESSNADTKQAITDLAIQYDLVTDYTSMLVVRDEVFKQLNIERNNQLRTETENSARQQRLQQPVTSQRADSQKPMFNQSNNRASLGGSGSGAVGHWVLLLLGVLLLVQYSNHRNRRKS</sequence>
<name>A0ABY5GZC4_9GAMM</name>
<dbReference type="InterPro" id="IPR002035">
    <property type="entry name" value="VWF_A"/>
</dbReference>
<feature type="chain" id="PRO_5046172040" evidence="3">
    <location>
        <begin position="28"/>
        <end position="710"/>
    </location>
</feature>
<evidence type="ECO:0000259" key="4">
    <source>
        <dbReference type="SMART" id="SM00327"/>
    </source>
</evidence>
<dbReference type="PANTHER" id="PTHR45737:SF6">
    <property type="entry name" value="VON WILLEBRAND FACTOR A DOMAIN-CONTAINING PROTEIN 5A"/>
    <property type="match status" value="1"/>
</dbReference>
<dbReference type="SMART" id="SM00327">
    <property type="entry name" value="VWA"/>
    <property type="match status" value="1"/>
</dbReference>
<proteinExistence type="predicted"/>
<feature type="domain" description="VWFA" evidence="4">
    <location>
        <begin position="322"/>
        <end position="488"/>
    </location>
</feature>
<feature type="signal peptide" evidence="3">
    <location>
        <begin position="1"/>
        <end position="27"/>
    </location>
</feature>
<evidence type="ECO:0000313" key="6">
    <source>
        <dbReference type="EMBL" id="UTW05144.1"/>
    </source>
</evidence>
<dbReference type="EMBL" id="CP073344">
    <property type="protein sequence ID" value="UTW05144.1"/>
    <property type="molecule type" value="Genomic_DNA"/>
</dbReference>
<keyword evidence="7" id="KW-1185">Reference proteome</keyword>
<evidence type="ECO:0000259" key="5">
    <source>
        <dbReference type="SMART" id="SM00609"/>
    </source>
</evidence>
<gene>
    <name evidence="6" type="ORF">KDX31_09180</name>
</gene>
<dbReference type="InterPro" id="IPR036465">
    <property type="entry name" value="vWFA_dom_sf"/>
</dbReference>
<dbReference type="Pfam" id="PF08487">
    <property type="entry name" value="VIT"/>
    <property type="match status" value="1"/>
</dbReference>
<evidence type="ECO:0000313" key="7">
    <source>
        <dbReference type="Proteomes" id="UP001059950"/>
    </source>
</evidence>
<reference evidence="6" key="1">
    <citation type="submission" date="2021-04" db="EMBL/GenBank/DDBJ databases">
        <title>Oceanospirillales bacteria with DddD are important DMSP degraders in coastal seawater.</title>
        <authorList>
            <person name="Liu J."/>
        </authorList>
    </citation>
    <scope>NUCLEOTIDE SEQUENCE</scope>
    <source>
        <strain evidence="6">GY6</strain>
    </source>
</reference>
<dbReference type="SUPFAM" id="SSF53300">
    <property type="entry name" value="vWA-like"/>
    <property type="match status" value="1"/>
</dbReference>
<keyword evidence="2" id="KW-0812">Transmembrane</keyword>
<keyword evidence="2" id="KW-1133">Transmembrane helix</keyword>
<feature type="domain" description="VIT" evidence="5">
    <location>
        <begin position="27"/>
        <end position="155"/>
    </location>
</feature>
<feature type="transmembrane region" description="Helical" evidence="2">
    <location>
        <begin position="677"/>
        <end position="699"/>
    </location>
</feature>
<protein>
    <submittedName>
        <fullName evidence="6">VWA domain-containing protein</fullName>
    </submittedName>
</protein>
<feature type="region of interest" description="Disordered" evidence="1">
    <location>
        <begin position="639"/>
        <end position="676"/>
    </location>
</feature>
<feature type="compositionally biased region" description="Polar residues" evidence="1">
    <location>
        <begin position="252"/>
        <end position="261"/>
    </location>
</feature>
<dbReference type="Pfam" id="PF13768">
    <property type="entry name" value="VWA_3"/>
    <property type="match status" value="1"/>
</dbReference>
<feature type="region of interest" description="Disordered" evidence="1">
    <location>
        <begin position="235"/>
        <end position="261"/>
    </location>
</feature>
<dbReference type="Proteomes" id="UP001059950">
    <property type="component" value="Chromosome"/>
</dbReference>
<dbReference type="InterPro" id="IPR013694">
    <property type="entry name" value="VIT"/>
</dbReference>
<dbReference type="SMART" id="SM00609">
    <property type="entry name" value="VIT"/>
    <property type="match status" value="1"/>
</dbReference>
<evidence type="ECO:0000256" key="2">
    <source>
        <dbReference type="SAM" id="Phobius"/>
    </source>
</evidence>
<evidence type="ECO:0000256" key="3">
    <source>
        <dbReference type="SAM" id="SignalP"/>
    </source>
</evidence>
<organism evidence="6 7">
    <name type="scientific">Amphritea atlantica</name>
    <dbReference type="NCBI Taxonomy" id="355243"/>
    <lineage>
        <taxon>Bacteria</taxon>
        <taxon>Pseudomonadati</taxon>
        <taxon>Pseudomonadota</taxon>
        <taxon>Gammaproteobacteria</taxon>
        <taxon>Oceanospirillales</taxon>
        <taxon>Oceanospirillaceae</taxon>
        <taxon>Amphritea</taxon>
    </lineage>
</organism>
<feature type="compositionally biased region" description="Polar residues" evidence="1">
    <location>
        <begin position="639"/>
        <end position="675"/>
    </location>
</feature>
<accession>A0ABY5GZC4</accession>
<dbReference type="PANTHER" id="PTHR45737">
    <property type="entry name" value="VON WILLEBRAND FACTOR A DOMAIN-CONTAINING PROTEIN 5A"/>
    <property type="match status" value="1"/>
</dbReference>
<keyword evidence="2" id="KW-0472">Membrane</keyword>
<evidence type="ECO:0000256" key="1">
    <source>
        <dbReference type="SAM" id="MobiDB-lite"/>
    </source>
</evidence>
<dbReference type="Gene3D" id="3.40.50.410">
    <property type="entry name" value="von Willebrand factor, type A domain"/>
    <property type="match status" value="1"/>
</dbReference>